<dbReference type="AlphaFoldDB" id="G0M8E8"/>
<gene>
    <name evidence="2" type="ORF">CAEBREN_05808</name>
</gene>
<dbReference type="eggNOG" id="KOG1430">
    <property type="taxonomic scope" value="Eukaryota"/>
</dbReference>
<dbReference type="OrthoDB" id="5780485at2759"/>
<feature type="compositionally biased region" description="Polar residues" evidence="1">
    <location>
        <begin position="1"/>
        <end position="34"/>
    </location>
</feature>
<feature type="region of interest" description="Disordered" evidence="1">
    <location>
        <begin position="1"/>
        <end position="35"/>
    </location>
</feature>
<dbReference type="Proteomes" id="UP000008068">
    <property type="component" value="Unassembled WGS sequence"/>
</dbReference>
<dbReference type="FunCoup" id="G0M8E8">
    <property type="interactions" value="470"/>
</dbReference>
<dbReference type="STRING" id="135651.G0M8E8"/>
<proteinExistence type="predicted"/>
<dbReference type="InParanoid" id="G0M8E8"/>
<dbReference type="HOGENOM" id="CLU_1435648_0_0_1"/>
<evidence type="ECO:0000313" key="3">
    <source>
        <dbReference type="Proteomes" id="UP000008068"/>
    </source>
</evidence>
<dbReference type="EMBL" id="GL379786">
    <property type="protein sequence ID" value="EGT30649.1"/>
    <property type="molecule type" value="Genomic_DNA"/>
</dbReference>
<sequence length="190" mass="20916">MQSLASMLSPLNTSSSVSDSTMTGRNNDLQTPLSITIPPNDYEMAGTQNMGNNHYNGWGIQYTQQPLLASKSPEMDALEKLNAEVGNKYAYQFFEGASSSQFGLHNDPRMGYDKIIYTAANPLPFKDLYYQCAYGQPKPDRMAIRHKLDDDDAGPDAKRHCVGESRFGNEHSVIVPNTNVIGNGSNTQEG</sequence>
<protein>
    <submittedName>
        <fullName evidence="2">Uncharacterized protein</fullName>
    </submittedName>
</protein>
<evidence type="ECO:0000256" key="1">
    <source>
        <dbReference type="SAM" id="MobiDB-lite"/>
    </source>
</evidence>
<dbReference type="OMA" id="RMAIRHK"/>
<evidence type="ECO:0000313" key="2">
    <source>
        <dbReference type="EMBL" id="EGT30649.1"/>
    </source>
</evidence>
<accession>G0M8E8</accession>
<organism evidence="3">
    <name type="scientific">Caenorhabditis brenneri</name>
    <name type="common">Nematode worm</name>
    <dbReference type="NCBI Taxonomy" id="135651"/>
    <lineage>
        <taxon>Eukaryota</taxon>
        <taxon>Metazoa</taxon>
        <taxon>Ecdysozoa</taxon>
        <taxon>Nematoda</taxon>
        <taxon>Chromadorea</taxon>
        <taxon>Rhabditida</taxon>
        <taxon>Rhabditina</taxon>
        <taxon>Rhabditomorpha</taxon>
        <taxon>Rhabditoidea</taxon>
        <taxon>Rhabditidae</taxon>
        <taxon>Peloderinae</taxon>
        <taxon>Caenorhabditis</taxon>
    </lineage>
</organism>
<keyword evidence="3" id="KW-1185">Reference proteome</keyword>
<name>G0M8E8_CAEBE</name>
<reference evidence="3" key="1">
    <citation type="submission" date="2011-07" db="EMBL/GenBank/DDBJ databases">
        <authorList>
            <consortium name="Caenorhabditis brenneri Sequencing and Analysis Consortium"/>
            <person name="Wilson R.K."/>
        </authorList>
    </citation>
    <scope>NUCLEOTIDE SEQUENCE [LARGE SCALE GENOMIC DNA]</scope>
    <source>
        <strain evidence="3">PB2801</strain>
    </source>
</reference>